<dbReference type="NCBIfam" id="TIGR04223">
    <property type="entry name" value="quorum_AgrD"/>
    <property type="match status" value="1"/>
</dbReference>
<evidence type="ECO:0000313" key="3">
    <source>
        <dbReference type="Proteomes" id="UP000663452"/>
    </source>
</evidence>
<sequence>MNSDLLRTAAASLGRGCKAVYKLASVLAFLAVFVVDAVPSVLFVHQPEVPEELLN</sequence>
<keyword evidence="3" id="KW-1185">Reference proteome</keyword>
<dbReference type="InterPro" id="IPR009229">
    <property type="entry name" value="AgrD"/>
</dbReference>
<name>A0ABX7LI31_9BACL</name>
<evidence type="ECO:0000256" key="1">
    <source>
        <dbReference type="SAM" id="Phobius"/>
    </source>
</evidence>
<reference evidence="2 3" key="1">
    <citation type="submission" date="2021-02" db="EMBL/GenBank/DDBJ databases">
        <title>Paenibacillus tianjinensis sp. nov.</title>
        <authorList>
            <person name="Liu H."/>
        </authorList>
    </citation>
    <scope>NUCLEOTIDE SEQUENCE [LARGE SCALE GENOMIC DNA]</scope>
    <source>
        <strain evidence="2 3">TB2019</strain>
    </source>
</reference>
<dbReference type="Proteomes" id="UP000663452">
    <property type="component" value="Chromosome"/>
</dbReference>
<keyword evidence="1" id="KW-0472">Membrane</keyword>
<proteinExistence type="predicted"/>
<protein>
    <submittedName>
        <fullName evidence="2">Cyclic lactone autoinducer peptide</fullName>
    </submittedName>
</protein>
<keyword evidence="1" id="KW-0812">Transmembrane</keyword>
<dbReference type="EMBL" id="CP070969">
    <property type="protein sequence ID" value="QSF47742.1"/>
    <property type="molecule type" value="Genomic_DNA"/>
</dbReference>
<evidence type="ECO:0000313" key="2">
    <source>
        <dbReference type="EMBL" id="QSF47742.1"/>
    </source>
</evidence>
<keyword evidence="1" id="KW-1133">Transmembrane helix</keyword>
<gene>
    <name evidence="2" type="ORF">JRJ22_11960</name>
</gene>
<accession>A0ABX7LI31</accession>
<feature type="transmembrane region" description="Helical" evidence="1">
    <location>
        <begin position="20"/>
        <end position="45"/>
    </location>
</feature>
<organism evidence="2 3">
    <name type="scientific">Paenibacillus tianjinensis</name>
    <dbReference type="NCBI Taxonomy" id="2810347"/>
    <lineage>
        <taxon>Bacteria</taxon>
        <taxon>Bacillati</taxon>
        <taxon>Bacillota</taxon>
        <taxon>Bacilli</taxon>
        <taxon>Bacillales</taxon>
        <taxon>Paenibacillaceae</taxon>
        <taxon>Paenibacillus</taxon>
    </lineage>
</organism>